<feature type="transmembrane region" description="Helical" evidence="1">
    <location>
        <begin position="95"/>
        <end position="115"/>
    </location>
</feature>
<comment type="caution">
    <text evidence="2">The sequence shown here is derived from an EMBL/GenBank/DDBJ whole genome shotgun (WGS) entry which is preliminary data.</text>
</comment>
<protein>
    <submittedName>
        <fullName evidence="2">Metal-dependent hydrolase</fullName>
    </submittedName>
</protein>
<reference evidence="2 3" key="1">
    <citation type="submission" date="2022-12" db="EMBL/GenBank/DDBJ databases">
        <title>Draft genome sequence of Paenibacillus sp. dW9.</title>
        <authorList>
            <person name="Choi E.-W."/>
            <person name="Kim D.-U."/>
        </authorList>
    </citation>
    <scope>NUCLEOTIDE SEQUENCE [LARGE SCALE GENOMIC DNA]</scope>
    <source>
        <strain evidence="3">dW9</strain>
    </source>
</reference>
<proteinExistence type="predicted"/>
<dbReference type="GO" id="GO:0016787">
    <property type="term" value="F:hydrolase activity"/>
    <property type="evidence" value="ECO:0007669"/>
    <property type="project" value="UniProtKB-KW"/>
</dbReference>
<accession>A0ABT4QAH2</accession>
<feature type="transmembrane region" description="Helical" evidence="1">
    <location>
        <begin position="160"/>
        <end position="179"/>
    </location>
</feature>
<sequence>MDTGTHLVIGLGLAGLAYIDPVVASDPTVSTAVLIGTVLGSQAPDSDMLLRLKSNAAYIKNHRGLSHSLPAVALWTLGITGLLKLGFGQLPIGHVLLWVFIAVAFHVFTDVFNTYGTQALRPITNKWISWNIIHIFDPVIFGAHLVAILLWSLHWTEPQTLFPILYAFIALYYVWRSWLHKELESKLFRQDPDYEAGDRYTLIPTLNLTHWQIVKHKADASFQLGEYRNKAINWIDRVRCDVHPAVDASKTHPDIASFLYFSSFACAEVKEQVWGYEVVWADVRYRHRKQYPFVAVVRMDKEFRTLESYVGWLNEAKLQKKMRVDYLS</sequence>
<dbReference type="RefSeq" id="WP_269882368.1">
    <property type="nucleotide sequence ID" value="NZ_JAQAGZ010000009.1"/>
</dbReference>
<evidence type="ECO:0000256" key="1">
    <source>
        <dbReference type="SAM" id="Phobius"/>
    </source>
</evidence>
<dbReference type="Proteomes" id="UP001527882">
    <property type="component" value="Unassembled WGS sequence"/>
</dbReference>
<dbReference type="InterPro" id="IPR007404">
    <property type="entry name" value="YdjM-like"/>
</dbReference>
<keyword evidence="1" id="KW-0812">Transmembrane</keyword>
<dbReference type="Pfam" id="PF04307">
    <property type="entry name" value="YdjM"/>
    <property type="match status" value="1"/>
</dbReference>
<keyword evidence="1" id="KW-1133">Transmembrane helix</keyword>
<keyword evidence="2" id="KW-0378">Hydrolase</keyword>
<name>A0ABT4QAH2_9BACL</name>
<evidence type="ECO:0000313" key="2">
    <source>
        <dbReference type="EMBL" id="MCZ8513845.1"/>
    </source>
</evidence>
<organism evidence="2 3">
    <name type="scientific">Paenibacillus gyeongsangnamensis</name>
    <dbReference type="NCBI Taxonomy" id="3388067"/>
    <lineage>
        <taxon>Bacteria</taxon>
        <taxon>Bacillati</taxon>
        <taxon>Bacillota</taxon>
        <taxon>Bacilli</taxon>
        <taxon>Bacillales</taxon>
        <taxon>Paenibacillaceae</taxon>
        <taxon>Paenibacillus</taxon>
    </lineage>
</organism>
<dbReference type="InterPro" id="IPR053170">
    <property type="entry name" value="Transcription_regulator"/>
</dbReference>
<keyword evidence="1" id="KW-0472">Membrane</keyword>
<keyword evidence="3" id="KW-1185">Reference proteome</keyword>
<dbReference type="EMBL" id="JAQAGZ010000009">
    <property type="protein sequence ID" value="MCZ8513845.1"/>
    <property type="molecule type" value="Genomic_DNA"/>
</dbReference>
<dbReference type="PANTHER" id="PTHR40031:SF1">
    <property type="entry name" value="MEMBRANE-BOUND METAL-DEPENDENT HYDROLASE"/>
    <property type="match status" value="1"/>
</dbReference>
<gene>
    <name evidence="2" type="ORF">O9H85_15655</name>
</gene>
<evidence type="ECO:0000313" key="3">
    <source>
        <dbReference type="Proteomes" id="UP001527882"/>
    </source>
</evidence>
<dbReference type="PANTHER" id="PTHR40031">
    <property type="entry name" value="HYPOTHETICAL MEMBRANE SPANNING PROTEIN"/>
    <property type="match status" value="1"/>
</dbReference>
<feature type="transmembrane region" description="Helical" evidence="1">
    <location>
        <begin position="127"/>
        <end position="154"/>
    </location>
</feature>